<dbReference type="RefSeq" id="WP_036308699.1">
    <property type="nucleotide sequence ID" value="NZ_JFYO01000001.1"/>
</dbReference>
<dbReference type="AlphaFoldDB" id="A0A031FZC7"/>
<organism evidence="1 2">
    <name type="scientific">Microbacterium oleivorans</name>
    <dbReference type="NCBI Taxonomy" id="273677"/>
    <lineage>
        <taxon>Bacteria</taxon>
        <taxon>Bacillati</taxon>
        <taxon>Actinomycetota</taxon>
        <taxon>Actinomycetes</taxon>
        <taxon>Micrococcales</taxon>
        <taxon>Microbacteriaceae</taxon>
        <taxon>Microbacterium</taxon>
    </lineage>
</organism>
<dbReference type="Proteomes" id="UP000024001">
    <property type="component" value="Unassembled WGS sequence"/>
</dbReference>
<accession>A0A031FZC7</accession>
<comment type="caution">
    <text evidence="1">The sequence shown here is derived from an EMBL/GenBank/DDBJ whole genome shotgun (WGS) entry which is preliminary data.</text>
</comment>
<reference evidence="1 2" key="1">
    <citation type="submission" date="2014-03" db="EMBL/GenBank/DDBJ databases">
        <title>Draft Genome Sequences of 13 Willow Endophytes.</title>
        <authorList>
            <person name="Gan H.Y."/>
            <person name="Gan H.M."/>
            <person name="Savka M.A."/>
            <person name="Hudson A.O."/>
        </authorList>
    </citation>
    <scope>NUCLEOTIDE SEQUENCE [LARGE SCALE GENOMIC DNA]</scope>
    <source>
        <strain evidence="1 2">RIT293</strain>
    </source>
</reference>
<evidence type="ECO:0000313" key="2">
    <source>
        <dbReference type="Proteomes" id="UP000024001"/>
    </source>
</evidence>
<gene>
    <name evidence="1" type="ORF">BW34_00192</name>
</gene>
<keyword evidence="2" id="KW-1185">Reference proteome</keyword>
<dbReference type="EMBL" id="JFYO01000001">
    <property type="protein sequence ID" value="EZP29576.1"/>
    <property type="molecule type" value="Genomic_DNA"/>
</dbReference>
<protein>
    <submittedName>
        <fullName evidence="1">Uncharacterized protein</fullName>
    </submittedName>
</protein>
<sequence length="71" mass="7506">MTTITIPTLDVSARPTRLEVALWAAAAFVQHAVAARVLRRAGRSIVRSAATAHADATRAHVLAHLASHPGF</sequence>
<name>A0A031FZC7_9MICO</name>
<evidence type="ECO:0000313" key="1">
    <source>
        <dbReference type="EMBL" id="EZP29576.1"/>
    </source>
</evidence>
<dbReference type="PATRIC" id="fig|273677.3.peg.186"/>
<proteinExistence type="predicted"/>